<keyword evidence="4" id="KW-1185">Reference proteome</keyword>
<dbReference type="EnsemblMetazoa" id="G22217.3">
    <property type="protein sequence ID" value="G22217.3:cds"/>
    <property type="gene ID" value="G22217"/>
</dbReference>
<organism evidence="3 4">
    <name type="scientific">Magallana gigas</name>
    <name type="common">Pacific oyster</name>
    <name type="synonym">Crassostrea gigas</name>
    <dbReference type="NCBI Taxonomy" id="29159"/>
    <lineage>
        <taxon>Eukaryota</taxon>
        <taxon>Metazoa</taxon>
        <taxon>Spiralia</taxon>
        <taxon>Lophotrochozoa</taxon>
        <taxon>Mollusca</taxon>
        <taxon>Bivalvia</taxon>
        <taxon>Autobranchia</taxon>
        <taxon>Pteriomorphia</taxon>
        <taxon>Ostreida</taxon>
        <taxon>Ostreoidea</taxon>
        <taxon>Ostreidae</taxon>
        <taxon>Magallana</taxon>
    </lineage>
</organism>
<dbReference type="Proteomes" id="UP000005408">
    <property type="component" value="Unassembled WGS sequence"/>
</dbReference>
<dbReference type="InterPro" id="IPR040044">
    <property type="entry name" value="SRR1L"/>
</dbReference>
<proteinExistence type="inferred from homology"/>
<dbReference type="InterPro" id="IPR012942">
    <property type="entry name" value="SRR1-like"/>
</dbReference>
<dbReference type="PANTHER" id="PTHR28626:SF3">
    <property type="entry name" value="SRR1-LIKE PROTEIN"/>
    <property type="match status" value="1"/>
</dbReference>
<sequence>MDGFQVFSRKKKGKRKSTGAPDILVNTTLVSDNISDTNLRRKVNLARDSITCTDFYTDFKAKIKECLNKVTCIYHEETTESQPKDQIQYVVPDEIVSYGLGNFAECLIARYQLALLVALRDDLQVPPNSVLLYDPKFLSVEKDVLTSFGFQVLKENEEAKRCCERPTLFYMPHCGKSLYNNLLFANWSPDRLCHVVIIGNSFTNMVQNLPSSTLKRCAPLVMNIQPFTEEVVFPGNFQYQDVFNDTVIHVFPKDNLSKTAVEFWEDCSTPTYDEDDLEFIPKS</sequence>
<dbReference type="PANTHER" id="PTHR28626">
    <property type="entry name" value="SRR1-LIKE PROTEIN"/>
    <property type="match status" value="1"/>
</dbReference>
<accession>A0A8W8K6V7</accession>
<feature type="domain" description="SRR1-like" evidence="2">
    <location>
        <begin position="92"/>
        <end position="249"/>
    </location>
</feature>
<name>A0A8W8K6V7_MAGGI</name>
<protein>
    <recommendedName>
        <fullName evidence="2">SRR1-like domain-containing protein</fullName>
    </recommendedName>
</protein>
<evidence type="ECO:0000259" key="2">
    <source>
        <dbReference type="Pfam" id="PF07985"/>
    </source>
</evidence>
<dbReference type="GO" id="GO:0005737">
    <property type="term" value="C:cytoplasm"/>
    <property type="evidence" value="ECO:0007669"/>
    <property type="project" value="TreeGrafter"/>
</dbReference>
<comment type="similarity">
    <text evidence="1">Belongs to the SRR1 family.</text>
</comment>
<dbReference type="Pfam" id="PF07985">
    <property type="entry name" value="SRR1"/>
    <property type="match status" value="1"/>
</dbReference>
<evidence type="ECO:0000313" key="4">
    <source>
        <dbReference type="Proteomes" id="UP000005408"/>
    </source>
</evidence>
<dbReference type="AlphaFoldDB" id="A0A8W8K6V7"/>
<evidence type="ECO:0000313" key="3">
    <source>
        <dbReference type="EnsemblMetazoa" id="G22217.3:cds"/>
    </source>
</evidence>
<evidence type="ECO:0000256" key="1">
    <source>
        <dbReference type="ARBA" id="ARBA00009856"/>
    </source>
</evidence>
<dbReference type="GO" id="GO:0005634">
    <property type="term" value="C:nucleus"/>
    <property type="evidence" value="ECO:0007669"/>
    <property type="project" value="TreeGrafter"/>
</dbReference>
<reference evidence="3" key="1">
    <citation type="submission" date="2022-08" db="UniProtKB">
        <authorList>
            <consortium name="EnsemblMetazoa"/>
        </authorList>
    </citation>
    <scope>IDENTIFICATION</scope>
    <source>
        <strain evidence="3">05x7-T-G4-1.051#20</strain>
    </source>
</reference>